<dbReference type="Proteomes" id="UP000322699">
    <property type="component" value="Unassembled WGS sequence"/>
</dbReference>
<dbReference type="NCBIfam" id="NF045579">
    <property type="entry name" value="rhamnoside_JR"/>
    <property type="match status" value="1"/>
</dbReference>
<evidence type="ECO:0000256" key="3">
    <source>
        <dbReference type="SAM" id="MobiDB-lite"/>
    </source>
</evidence>
<dbReference type="GO" id="GO:0016787">
    <property type="term" value="F:hydrolase activity"/>
    <property type="evidence" value="ECO:0007669"/>
    <property type="project" value="UniProtKB-KW"/>
</dbReference>
<proteinExistence type="predicted"/>
<keyword evidence="5" id="KW-1185">Reference proteome</keyword>
<dbReference type="PANTHER" id="PTHR43817">
    <property type="entry name" value="GLYCOSYL HYDROLASE"/>
    <property type="match status" value="1"/>
</dbReference>
<name>A0A5B1CFD5_9BACT</name>
<evidence type="ECO:0000256" key="2">
    <source>
        <dbReference type="ARBA" id="ARBA00022801"/>
    </source>
</evidence>
<keyword evidence="1" id="KW-0732">Signal</keyword>
<sequence>MSVPRSGLLVPVTRYPLASSKNATTNSNTSPEKHSYSRSNKIAYPTARHHNLDALLKLEFMNRFGERKNRMKRLISAFVLALAMALPTAAQSLDQSLDQQFADPPEQSRPWCYWYWLNNHISMEGVTKDLEAMAEVGIGTALIGNQYFGAGGSGPIEMLSEEWWDVTAHAVREGKRLGVDIGLFNCPGWSQSGGPWIGPEQAMRYITSTEVSVSGPTLFDQILPVPGDDSGDDFQDVAVLAVPVSKTDEKTLRERSPKVSSLPKIENASRWVDGDLSTGASLALSKGQTSQQIDIAVAEPFTARALVLRPSNGFFRANLTVSAWLNGAYEVIREGVYDRRKDTENVGPMRNGAVYVSLPAIQSDRFRIAFSEFQTGPGDRGTRLSEIEILSAPRVEYAVEKQLGKTHPTPKPAWGDYSWPPAIKEPGFSYVADPQAVLDLSDSIDEDGRVTCRIPEGDWVIQRIGMRPTGTKNSPAAPNATGLELDKMSREHLDTHFDAFVGKLVSRLTAEEKTALKYVVADSYEKGSQVWSDDLEEVFESRYGYDPTPYLPVMSGRVVDSPEASDRFLWDLRRLVADQLADVYAAGLKERSNEHCMKTWLENYGHWGFPGEFMRYGGACDLVAGEFWAGGSLGETECRAAVSTAHAYGKKVVYAEALTSAQNWELTPFKLKARGDWAFTEGINHFVLHVYIHQPNEQMPGMNANFGTEFNRHNTWFYEGKDWIDYLRRCHILLQQGLHVADFAYFIGEDTPIMGGTRQPEQPAGYDFDFINAQVLLERMSIENGRWTLPDGKSYAVMVLPPLKTMRPSVLSKFRELVAAGGVLYGEAPEHSPSLQDADRADATIRSLSEQMWQGMKAGDSGTRNFGKGKVAQGIELQSVMDTLELPADVSDVDPKRVLWTHRQTDELDIYFVSNQLRRAVEIQPVFRVSPERLPELWHADTGLTQRTAHFEKLEDGTRVPLRLGPAGSVFVVFRKSADALSNPIVEVKGRRPVTVLAEGDGVFAYAGAAGQYELVRSDRSVDRFRVNTLPRPLRLSAQGWSLGFMPGRDMPDSIELDKLQFWTDSEAPSVLHYSGTAGYLTTFDFPASRLGNKDLRFELSLGSVNPMARVWLNDTDLGLLWKPPFIVDATDALRAGRNELRVDVTNLWSNRLVGELNHPDGFPDAATREFTPTWFAKRRLNKGRRIQPSGLAGPVEIKAIQKIRLRN</sequence>
<keyword evidence="2" id="KW-0378">Hydrolase</keyword>
<dbReference type="SUPFAM" id="SSF49785">
    <property type="entry name" value="Galactose-binding domain-like"/>
    <property type="match status" value="1"/>
</dbReference>
<evidence type="ECO:0000313" key="5">
    <source>
        <dbReference type="Proteomes" id="UP000322699"/>
    </source>
</evidence>
<dbReference type="Gene3D" id="2.60.120.260">
    <property type="entry name" value="Galactose-binding domain-like"/>
    <property type="match status" value="1"/>
</dbReference>
<dbReference type="InterPro" id="IPR008979">
    <property type="entry name" value="Galactose-bd-like_sf"/>
</dbReference>
<comment type="caution">
    <text evidence="4">The sequence shown here is derived from an EMBL/GenBank/DDBJ whole genome shotgun (WGS) entry which is preliminary data.</text>
</comment>
<accession>A0A5B1CFD5</accession>
<feature type="compositionally biased region" description="Low complexity" evidence="3">
    <location>
        <begin position="19"/>
        <end position="30"/>
    </location>
</feature>
<reference evidence="4 5" key="1">
    <citation type="submission" date="2019-08" db="EMBL/GenBank/DDBJ databases">
        <title>Deep-cultivation of Planctomycetes and their phenomic and genomic characterization uncovers novel biology.</title>
        <authorList>
            <person name="Wiegand S."/>
            <person name="Jogler M."/>
            <person name="Boedeker C."/>
            <person name="Pinto D."/>
            <person name="Vollmers J."/>
            <person name="Rivas-Marin E."/>
            <person name="Kohn T."/>
            <person name="Peeters S.H."/>
            <person name="Heuer A."/>
            <person name="Rast P."/>
            <person name="Oberbeckmann S."/>
            <person name="Bunk B."/>
            <person name="Jeske O."/>
            <person name="Meyerdierks A."/>
            <person name="Storesund J.E."/>
            <person name="Kallscheuer N."/>
            <person name="Luecker S."/>
            <person name="Lage O.M."/>
            <person name="Pohl T."/>
            <person name="Merkel B.J."/>
            <person name="Hornburger P."/>
            <person name="Mueller R.-W."/>
            <person name="Bruemmer F."/>
            <person name="Labrenz M."/>
            <person name="Spormann A.M."/>
            <person name="Op Den Camp H."/>
            <person name="Overmann J."/>
            <person name="Amann R."/>
            <person name="Jetten M.S.M."/>
            <person name="Mascher T."/>
            <person name="Medema M.H."/>
            <person name="Devos D.P."/>
            <person name="Kaster A.-K."/>
            <person name="Ovreas L."/>
            <person name="Rohde M."/>
            <person name="Galperin M.Y."/>
            <person name="Jogler C."/>
        </authorList>
    </citation>
    <scope>NUCLEOTIDE SEQUENCE [LARGE SCALE GENOMIC DNA]</scope>
    <source>
        <strain evidence="4 5">LF1</strain>
    </source>
</reference>
<dbReference type="PANTHER" id="PTHR43817:SF1">
    <property type="entry name" value="HYDROLASE, FAMILY 43, PUTATIVE (AFU_ORTHOLOGUE AFUA_3G01660)-RELATED"/>
    <property type="match status" value="1"/>
</dbReference>
<evidence type="ECO:0000313" key="4">
    <source>
        <dbReference type="EMBL" id="KAA1259917.1"/>
    </source>
</evidence>
<dbReference type="OrthoDB" id="9761519at2"/>
<dbReference type="AlphaFoldDB" id="A0A5B1CFD5"/>
<organism evidence="4 5">
    <name type="scientific">Rubripirellula obstinata</name>
    <dbReference type="NCBI Taxonomy" id="406547"/>
    <lineage>
        <taxon>Bacteria</taxon>
        <taxon>Pseudomonadati</taxon>
        <taxon>Planctomycetota</taxon>
        <taxon>Planctomycetia</taxon>
        <taxon>Pirellulales</taxon>
        <taxon>Pirellulaceae</taxon>
        <taxon>Rubripirellula</taxon>
    </lineage>
</organism>
<dbReference type="Pfam" id="PF17132">
    <property type="entry name" value="Glyco_hydro_106"/>
    <property type="match status" value="1"/>
</dbReference>
<evidence type="ECO:0000256" key="1">
    <source>
        <dbReference type="ARBA" id="ARBA00022729"/>
    </source>
</evidence>
<dbReference type="EMBL" id="VRLW01000001">
    <property type="protein sequence ID" value="KAA1259917.1"/>
    <property type="molecule type" value="Genomic_DNA"/>
</dbReference>
<gene>
    <name evidence="4" type="ORF">LF1_24540</name>
</gene>
<protein>
    <recommendedName>
        <fullName evidence="6">Glycosyl hydrolases family 2, sugar binding domain</fullName>
    </recommendedName>
</protein>
<feature type="region of interest" description="Disordered" evidence="3">
    <location>
        <begin position="19"/>
        <end position="38"/>
    </location>
</feature>
<evidence type="ECO:0008006" key="6">
    <source>
        <dbReference type="Google" id="ProtNLM"/>
    </source>
</evidence>